<dbReference type="Proteomes" id="UP000052232">
    <property type="component" value="Unassembled WGS sequence"/>
</dbReference>
<keyword evidence="3" id="KW-1185">Reference proteome</keyword>
<dbReference type="InterPro" id="IPR027417">
    <property type="entry name" value="P-loop_NTPase"/>
</dbReference>
<organism evidence="2 3">
    <name type="scientific">Sphingobium cupriresistens LL01</name>
    <dbReference type="NCBI Taxonomy" id="1420583"/>
    <lineage>
        <taxon>Bacteria</taxon>
        <taxon>Pseudomonadati</taxon>
        <taxon>Pseudomonadota</taxon>
        <taxon>Alphaproteobacteria</taxon>
        <taxon>Sphingomonadales</taxon>
        <taxon>Sphingomonadaceae</taxon>
        <taxon>Sphingobium</taxon>
    </lineage>
</organism>
<dbReference type="AlphaFoldDB" id="A0A0J7XU70"/>
<dbReference type="InterPro" id="IPR046461">
    <property type="entry name" value="TerL_ATPase"/>
</dbReference>
<evidence type="ECO:0000313" key="3">
    <source>
        <dbReference type="Proteomes" id="UP000052232"/>
    </source>
</evidence>
<dbReference type="PATRIC" id="fig|1420583.3.peg.2865"/>
<protein>
    <submittedName>
        <fullName evidence="2">Terminase</fullName>
    </submittedName>
</protein>
<comment type="caution">
    <text evidence="2">The sequence shown here is derived from an EMBL/GenBank/DDBJ whole genome shotgun (WGS) entry which is preliminary data.</text>
</comment>
<dbReference type="PANTHER" id="PTHR41287">
    <property type="match status" value="1"/>
</dbReference>
<feature type="domain" description="Terminase large subunit-like ATPase" evidence="1">
    <location>
        <begin position="65"/>
        <end position="213"/>
    </location>
</feature>
<name>A0A0J7XU70_9SPHN</name>
<gene>
    <name evidence="2" type="ORF">V473_15340</name>
</gene>
<proteinExistence type="predicted"/>
<dbReference type="RefSeq" id="WP_066606038.1">
    <property type="nucleotide sequence ID" value="NZ_KQ130435.1"/>
</dbReference>
<dbReference type="Pfam" id="PF03354">
    <property type="entry name" value="TerL_ATPase"/>
    <property type="match status" value="1"/>
</dbReference>
<dbReference type="STRING" id="1420583.V473_15340"/>
<evidence type="ECO:0000313" key="2">
    <source>
        <dbReference type="EMBL" id="KMS54583.1"/>
    </source>
</evidence>
<dbReference type="InterPro" id="IPR005021">
    <property type="entry name" value="Terminase_largesu-like"/>
</dbReference>
<dbReference type="Gene3D" id="3.40.50.300">
    <property type="entry name" value="P-loop containing nucleotide triphosphate hydrolases"/>
    <property type="match status" value="1"/>
</dbReference>
<dbReference type="PANTHER" id="PTHR41287:SF1">
    <property type="entry name" value="PROTEIN YMFN"/>
    <property type="match status" value="1"/>
</dbReference>
<dbReference type="EMBL" id="JACT01000003">
    <property type="protein sequence ID" value="KMS54583.1"/>
    <property type="molecule type" value="Genomic_DNA"/>
</dbReference>
<sequence>MPVWSTACLDWEARIVERRSLIPFDPLFPDEAAAALAVFKSLRIVDVPGMPTFGEACEPFVFDFVAAIFGAYDHGQARRLITEFLLLISKKNAKSTIAAGIMVTALIRNWRHSAELLVLAPTKEVANNVFVPAAGMVRNDPELAALLHVVEHQRIIKHRVTEAELKVVAADTDIVSGKKAAFVLVEELWLFGKRANADAMLMEATGGMVSRPEGFVVYLSTHSDESPAGVFKEKLQLFRDVRDGVISDPRKLGILYEYPASMIEDQAYLEPANFYVTNPNIGRSVDPIWLTEKLAEAQRGDGGALQVFLAKHLNVEIGLRLSRDRWRGADYWEAAADRTLTLASLLDRCEVAVVGVDGGGLDDLYAICVAGRERGTKRWLYWVRAWVDEGVLKLRSEIAPRLRDFERDGDLVIMGHNGGPPLDDIEEDEDDVPPADLLDDERDVREIVAIVEQVKDRGLLPEKSGVGLDPEGVGALVDALAEIGIVFPQLVSVSQGYRLASAVWSLERKLKRSRAVHCGSGLINWSVSNAKIEQKGNAVVITKQISGKAKIDPVIAALNATKLLEMNPAAKPVSVYRSRGIVRV</sequence>
<accession>A0A0J7XU70</accession>
<evidence type="ECO:0000259" key="1">
    <source>
        <dbReference type="Pfam" id="PF03354"/>
    </source>
</evidence>
<reference evidence="2 3" key="1">
    <citation type="journal article" date="2015" name="G3 (Bethesda)">
        <title>Insights into Ongoing Evolution of the Hexachlorocyclohexane Catabolic Pathway from Comparative Genomics of Ten Sphingomonadaceae Strains.</title>
        <authorList>
            <person name="Pearce S.L."/>
            <person name="Oakeshott J.G."/>
            <person name="Pandey G."/>
        </authorList>
    </citation>
    <scope>NUCLEOTIDE SEQUENCE [LARGE SCALE GENOMIC DNA]</scope>
    <source>
        <strain evidence="2 3">LL01</strain>
    </source>
</reference>